<dbReference type="Pfam" id="PF04267">
    <property type="entry name" value="SoxD"/>
    <property type="match status" value="1"/>
</dbReference>
<dbReference type="OrthoDB" id="7159274at2"/>
<keyword evidence="2" id="KW-1185">Reference proteome</keyword>
<comment type="caution">
    <text evidence="1">The sequence shown here is derived from an EMBL/GenBank/DDBJ whole genome shotgun (WGS) entry which is preliminary data.</text>
</comment>
<gene>
    <name evidence="1" type="ORF">DFP79_3580</name>
</gene>
<organism evidence="1 2">
    <name type="scientific">Marinomonas balearica</name>
    <dbReference type="NCBI Taxonomy" id="491947"/>
    <lineage>
        <taxon>Bacteria</taxon>
        <taxon>Pseudomonadati</taxon>
        <taxon>Pseudomonadota</taxon>
        <taxon>Gammaproteobacteria</taxon>
        <taxon>Oceanospirillales</taxon>
        <taxon>Oceanospirillaceae</taxon>
        <taxon>Marinomonas</taxon>
    </lineage>
</organism>
<evidence type="ECO:0000313" key="1">
    <source>
        <dbReference type="EMBL" id="TDO95339.1"/>
    </source>
</evidence>
<dbReference type="Proteomes" id="UP000294656">
    <property type="component" value="Unassembled WGS sequence"/>
</dbReference>
<dbReference type="RefSeq" id="WP_133505254.1">
    <property type="nucleotide sequence ID" value="NZ_SNXC01000017.1"/>
</dbReference>
<dbReference type="EMBL" id="SNXC01000017">
    <property type="protein sequence ID" value="TDO95339.1"/>
    <property type="molecule type" value="Genomic_DNA"/>
</dbReference>
<protein>
    <submittedName>
        <fullName evidence="1">N-methylglutamate dehydrogenase subunit B</fullName>
    </submittedName>
</protein>
<evidence type="ECO:0000313" key="2">
    <source>
        <dbReference type="Proteomes" id="UP000294656"/>
    </source>
</evidence>
<dbReference type="InterPro" id="IPR038561">
    <property type="entry name" value="SoxD_sf"/>
</dbReference>
<dbReference type="InterPro" id="IPR006279">
    <property type="entry name" value="SoxD"/>
</dbReference>
<sequence length="108" mass="12540">MKLMNCPLNGPRNISEFVYGGEVRPMPNQATCSDKEWADYVFYSDNNIRIVKEWWFHSPSGYWFIAERHTASDEIVKTYDSSELFSERVEFNAPDDQPAPVLQTEGLK</sequence>
<dbReference type="GO" id="GO:0008115">
    <property type="term" value="F:sarcosine oxidase activity"/>
    <property type="evidence" value="ECO:0007669"/>
    <property type="project" value="InterPro"/>
</dbReference>
<name>A0A4R6M5P4_9GAMM</name>
<dbReference type="AlphaFoldDB" id="A0A4R6M5P4"/>
<proteinExistence type="predicted"/>
<accession>A0A4R6M5P4</accession>
<dbReference type="GO" id="GO:0046653">
    <property type="term" value="P:tetrahydrofolate metabolic process"/>
    <property type="evidence" value="ECO:0007669"/>
    <property type="project" value="InterPro"/>
</dbReference>
<dbReference type="Gene3D" id="3.30.2270.10">
    <property type="entry name" value="Folate-binding superfamily"/>
    <property type="match status" value="1"/>
</dbReference>
<reference evidence="1 2" key="1">
    <citation type="submission" date="2019-03" db="EMBL/GenBank/DDBJ databases">
        <title>Genomic Encyclopedia of Type Strains, Phase III (KMG-III): the genomes of soil and plant-associated and newly described type strains.</title>
        <authorList>
            <person name="Whitman W."/>
        </authorList>
    </citation>
    <scope>NUCLEOTIDE SEQUENCE [LARGE SCALE GENOMIC DNA]</scope>
    <source>
        <strain evidence="1 2">CECT 7378</strain>
    </source>
</reference>